<feature type="domain" description="DUF5710" evidence="1">
    <location>
        <begin position="4"/>
        <end position="44"/>
    </location>
</feature>
<proteinExistence type="predicted"/>
<dbReference type="KEGG" id="cla:Cla_a032"/>
<dbReference type="HOGENOM" id="CLU_088940_0_0_7"/>
<dbReference type="RefSeq" id="WP_012662281.1">
    <property type="nucleotide sequence ID" value="NC_012040.1"/>
</dbReference>
<dbReference type="EMBL" id="CP000933">
    <property type="protein sequence ID" value="ACM64904.1"/>
    <property type="molecule type" value="Genomic_DNA"/>
</dbReference>
<evidence type="ECO:0000313" key="3">
    <source>
        <dbReference type="Proteomes" id="UP000007727"/>
    </source>
</evidence>
<keyword evidence="2" id="KW-0614">Plasmid</keyword>
<dbReference type="InterPro" id="IPR043764">
    <property type="entry name" value="DUF5710"/>
</dbReference>
<geneLocation type="plasmid" evidence="3">
    <name>megaplasmid pCL2100</name>
</geneLocation>
<reference evidence="2 3" key="1">
    <citation type="journal article" date="2008" name="Foodborne Pathog. Dis.">
        <title>The complete genome sequence and analysis of the human pathogen Campylobacter lari.</title>
        <authorList>
            <person name="Miller W.G."/>
            <person name="Wang G."/>
            <person name="Binnewies T.T."/>
            <person name="Parker C.T."/>
        </authorList>
    </citation>
    <scope>NUCLEOTIDE SEQUENCE [LARGE SCALE GENOMIC DNA]</scope>
    <source>
        <strain evidence="3">RM2100 / D67 / ATCC BAA-1060</strain>
        <plasmid evidence="2">pCL2100</plasmid>
    </source>
</reference>
<evidence type="ECO:0000259" key="1">
    <source>
        <dbReference type="Pfam" id="PF18974"/>
    </source>
</evidence>
<dbReference type="eggNOG" id="ENOG5032R88">
    <property type="taxonomic scope" value="Bacteria"/>
</dbReference>
<gene>
    <name evidence="2" type="ordered locus">Cla_a032</name>
</gene>
<sequence>MNIKLNIPYSEKDKLKEYGIKWNQEHKTWYLQDYKNLNYVSSYLENKNFTFYATETLNIVQGFINCWKCSKVIPVYALGSSKFIYKEKGEWLFQPKFKIFRNITAYSEDFSNILKHMNIKSLEKSFSNTAGSSYLMNKCQCCQSKQGEFFLFEEIDSIFSPNTVKEAQQLKIYDFPLLFDLGFTGEIIEILTSECSDINALIWFNAERIKIIK</sequence>
<dbReference type="Pfam" id="PF18974">
    <property type="entry name" value="DUF5710"/>
    <property type="match status" value="1"/>
</dbReference>
<evidence type="ECO:0000313" key="2">
    <source>
        <dbReference type="EMBL" id="ACM64904.1"/>
    </source>
</evidence>
<protein>
    <submittedName>
        <fullName evidence="2">Putative DNA primase TraC</fullName>
    </submittedName>
</protein>
<organism evidence="2 3">
    <name type="scientific">Campylobacter lari (strain RM2100 / D67 / ATCC BAA-1060)</name>
    <dbReference type="NCBI Taxonomy" id="306263"/>
    <lineage>
        <taxon>Bacteria</taxon>
        <taxon>Pseudomonadati</taxon>
        <taxon>Campylobacterota</taxon>
        <taxon>Epsilonproteobacteria</taxon>
        <taxon>Campylobacterales</taxon>
        <taxon>Campylobacteraceae</taxon>
        <taxon>Campylobacter</taxon>
    </lineage>
</organism>
<accession>B9KGJ7</accession>
<dbReference type="Proteomes" id="UP000007727">
    <property type="component" value="Plasmid pCL2100"/>
</dbReference>
<keyword evidence="3" id="KW-1185">Reference proteome</keyword>
<name>B9KGJ7_CAMLR</name>
<dbReference type="AlphaFoldDB" id="B9KGJ7"/>